<dbReference type="EMBL" id="CP015519">
    <property type="protein sequence ID" value="APG28419.1"/>
    <property type="molecule type" value="Genomic_DNA"/>
</dbReference>
<dbReference type="SMART" id="SM00388">
    <property type="entry name" value="HisKA"/>
    <property type="match status" value="1"/>
</dbReference>
<dbReference type="Pfam" id="PF00672">
    <property type="entry name" value="HAMP"/>
    <property type="match status" value="1"/>
</dbReference>
<dbReference type="SUPFAM" id="SSF55874">
    <property type="entry name" value="ATPase domain of HSP90 chaperone/DNA topoisomerase II/histidine kinase"/>
    <property type="match status" value="1"/>
</dbReference>
<evidence type="ECO:0000256" key="6">
    <source>
        <dbReference type="ARBA" id="ARBA00022777"/>
    </source>
</evidence>
<keyword evidence="8" id="KW-1133">Transmembrane helix</keyword>
<dbReference type="SUPFAM" id="SSF47384">
    <property type="entry name" value="Homodimeric domain of signal transducing histidine kinase"/>
    <property type="match status" value="1"/>
</dbReference>
<dbReference type="InterPro" id="IPR005467">
    <property type="entry name" value="His_kinase_dom"/>
</dbReference>
<feature type="domain" description="Histidine kinase" evidence="9">
    <location>
        <begin position="260"/>
        <end position="477"/>
    </location>
</feature>
<dbReference type="InterPro" id="IPR003660">
    <property type="entry name" value="HAMP_dom"/>
</dbReference>
<keyword evidence="5" id="KW-0808">Transferase</keyword>
<evidence type="ECO:0000259" key="10">
    <source>
        <dbReference type="PROSITE" id="PS50885"/>
    </source>
</evidence>
<dbReference type="InterPro" id="IPR036890">
    <property type="entry name" value="HATPase_C_sf"/>
</dbReference>
<dbReference type="Gene3D" id="1.10.287.130">
    <property type="match status" value="1"/>
</dbReference>
<dbReference type="PANTHER" id="PTHR43711:SF1">
    <property type="entry name" value="HISTIDINE KINASE 1"/>
    <property type="match status" value="1"/>
</dbReference>
<keyword evidence="8" id="KW-0812">Transmembrane</keyword>
<proteinExistence type="predicted"/>
<dbReference type="OrthoDB" id="5437527at2"/>
<dbReference type="CDD" id="cd00075">
    <property type="entry name" value="HATPase"/>
    <property type="match status" value="1"/>
</dbReference>
<dbReference type="Pfam" id="PF02518">
    <property type="entry name" value="HATPase_c"/>
    <property type="match status" value="1"/>
</dbReference>
<evidence type="ECO:0000256" key="5">
    <source>
        <dbReference type="ARBA" id="ARBA00022679"/>
    </source>
</evidence>
<keyword evidence="8" id="KW-0472">Membrane</keyword>
<dbReference type="AlphaFoldDB" id="A0A1L3GR48"/>
<dbReference type="InterPro" id="IPR003594">
    <property type="entry name" value="HATPase_dom"/>
</dbReference>
<organism evidence="11 12">
    <name type="scientific">Syntrophotalea acetylenivorans</name>
    <dbReference type="NCBI Taxonomy" id="1842532"/>
    <lineage>
        <taxon>Bacteria</taxon>
        <taxon>Pseudomonadati</taxon>
        <taxon>Thermodesulfobacteriota</taxon>
        <taxon>Desulfuromonadia</taxon>
        <taxon>Desulfuromonadales</taxon>
        <taxon>Syntrophotaleaceae</taxon>
        <taxon>Syntrophotalea</taxon>
    </lineage>
</organism>
<gene>
    <name evidence="11" type="ORF">A7E78_11505</name>
</gene>
<dbReference type="PANTHER" id="PTHR43711">
    <property type="entry name" value="TWO-COMPONENT HISTIDINE KINASE"/>
    <property type="match status" value="1"/>
</dbReference>
<sequence>MRFYRPKSFLALVLIGFAVVALPLLLALINAELFMARLAERSSQAIHRSVAVIQNSRSLLDELLFLERRARQYQVLGEPELLQDITEKHHQFGRTIDQLSNLAQEEAQKKRLQVLKSEEKALYQLWLSGSPDDAPAGKSLVERFALLTSRAKLIYEESQELIVEEANAMQEATHQARKILAWLPLILVLVTTLIMSLFASLIAKPIRQIAQCINRLGEGDFQQPIRVGGPRDLEFLGCRLDWLRVRLGEVEKDKSKFVAHVSHELKTPLSSIREGSELLAEEAVGPLSEQQREVVGILRRNGLQLQKLIDNLLGYSRAQAKVLPYRRSQLDLDQLVESVVADHRAMILKKEIQLQLDLAALRIWGDSERLGVVVDNLLSNAVKFTPPGGDILVRLVGQGNQVLLEVSDSGPGIPEEERAKIYRPFYQGDTPYVGPVKGTGLGLSIVKEYVQDHGGRIEQTSGSLGGACFQILLPRGERENRP</sequence>
<evidence type="ECO:0000256" key="7">
    <source>
        <dbReference type="ARBA" id="ARBA00023012"/>
    </source>
</evidence>
<dbReference type="InterPro" id="IPR004358">
    <property type="entry name" value="Sig_transdc_His_kin-like_C"/>
</dbReference>
<dbReference type="InterPro" id="IPR003661">
    <property type="entry name" value="HisK_dim/P_dom"/>
</dbReference>
<evidence type="ECO:0000256" key="2">
    <source>
        <dbReference type="ARBA" id="ARBA00004370"/>
    </source>
</evidence>
<dbReference type="Gene3D" id="3.30.565.10">
    <property type="entry name" value="Histidine kinase-like ATPase, C-terminal domain"/>
    <property type="match status" value="1"/>
</dbReference>
<dbReference type="GO" id="GO:0016020">
    <property type="term" value="C:membrane"/>
    <property type="evidence" value="ECO:0007669"/>
    <property type="project" value="UniProtKB-SubCell"/>
</dbReference>
<dbReference type="CDD" id="cd00082">
    <property type="entry name" value="HisKA"/>
    <property type="match status" value="1"/>
</dbReference>
<dbReference type="EC" id="2.7.13.3" evidence="3"/>
<dbReference type="SMART" id="SM00387">
    <property type="entry name" value="HATPase_c"/>
    <property type="match status" value="1"/>
</dbReference>
<protein>
    <recommendedName>
        <fullName evidence="3">histidine kinase</fullName>
        <ecNumber evidence="3">2.7.13.3</ecNumber>
    </recommendedName>
</protein>
<evidence type="ECO:0000313" key="12">
    <source>
        <dbReference type="Proteomes" id="UP000182517"/>
    </source>
</evidence>
<dbReference type="RefSeq" id="WP_072284448.1">
    <property type="nucleotide sequence ID" value="NZ_CP015519.1"/>
</dbReference>
<dbReference type="Gene3D" id="6.10.340.10">
    <property type="match status" value="1"/>
</dbReference>
<feature type="transmembrane region" description="Helical" evidence="8">
    <location>
        <begin position="179"/>
        <end position="203"/>
    </location>
</feature>
<dbReference type="InterPro" id="IPR036097">
    <property type="entry name" value="HisK_dim/P_sf"/>
</dbReference>
<keyword evidence="7" id="KW-0902">Two-component regulatory system</keyword>
<evidence type="ECO:0000256" key="1">
    <source>
        <dbReference type="ARBA" id="ARBA00000085"/>
    </source>
</evidence>
<name>A0A1L3GR48_9BACT</name>
<evidence type="ECO:0000256" key="8">
    <source>
        <dbReference type="SAM" id="Phobius"/>
    </source>
</evidence>
<comment type="subcellular location">
    <subcellularLocation>
        <location evidence="2">Membrane</location>
    </subcellularLocation>
</comment>
<evidence type="ECO:0000256" key="4">
    <source>
        <dbReference type="ARBA" id="ARBA00022553"/>
    </source>
</evidence>
<dbReference type="FunFam" id="3.30.565.10:FF:000006">
    <property type="entry name" value="Sensor histidine kinase WalK"/>
    <property type="match status" value="1"/>
</dbReference>
<dbReference type="KEGG" id="pef:A7E78_11505"/>
<evidence type="ECO:0000259" key="9">
    <source>
        <dbReference type="PROSITE" id="PS50109"/>
    </source>
</evidence>
<dbReference type="STRING" id="1842532.A7E78_11505"/>
<dbReference type="InterPro" id="IPR050736">
    <property type="entry name" value="Sensor_HK_Regulatory"/>
</dbReference>
<evidence type="ECO:0000256" key="3">
    <source>
        <dbReference type="ARBA" id="ARBA00012438"/>
    </source>
</evidence>
<comment type="catalytic activity">
    <reaction evidence="1">
        <text>ATP + protein L-histidine = ADP + protein N-phospho-L-histidine.</text>
        <dbReference type="EC" id="2.7.13.3"/>
    </reaction>
</comment>
<evidence type="ECO:0000313" key="11">
    <source>
        <dbReference type="EMBL" id="APG28419.1"/>
    </source>
</evidence>
<dbReference type="PROSITE" id="PS50109">
    <property type="entry name" value="HIS_KIN"/>
    <property type="match status" value="1"/>
</dbReference>
<accession>A0A1L3GR48</accession>
<dbReference type="Pfam" id="PF00512">
    <property type="entry name" value="HisKA"/>
    <property type="match status" value="1"/>
</dbReference>
<keyword evidence="12" id="KW-1185">Reference proteome</keyword>
<reference evidence="11 12" key="1">
    <citation type="journal article" date="2017" name="Genome Announc.">
        <title>Complete Genome Sequences of Two Acetylene-Fermenting Pelobacter acetylenicus Strains.</title>
        <authorList>
            <person name="Sutton J.M."/>
            <person name="Baesman S.M."/>
            <person name="Fierst J.L."/>
            <person name="Poret-Peterson A.T."/>
            <person name="Oremland R.S."/>
            <person name="Dunlap D.S."/>
            <person name="Akob D.M."/>
        </authorList>
    </citation>
    <scope>NUCLEOTIDE SEQUENCE [LARGE SCALE GENOMIC DNA]</scope>
    <source>
        <strain evidence="11 12">SFB93</strain>
    </source>
</reference>
<dbReference type="GO" id="GO:0000155">
    <property type="term" value="F:phosphorelay sensor kinase activity"/>
    <property type="evidence" value="ECO:0007669"/>
    <property type="project" value="InterPro"/>
</dbReference>
<feature type="domain" description="HAMP" evidence="10">
    <location>
        <begin position="200"/>
        <end position="252"/>
    </location>
</feature>
<dbReference type="PROSITE" id="PS50885">
    <property type="entry name" value="HAMP"/>
    <property type="match status" value="1"/>
</dbReference>
<keyword evidence="4" id="KW-0597">Phosphoprotein</keyword>
<dbReference type="PRINTS" id="PR00344">
    <property type="entry name" value="BCTRLSENSOR"/>
</dbReference>
<dbReference type="Proteomes" id="UP000182517">
    <property type="component" value="Chromosome"/>
</dbReference>
<keyword evidence="6" id="KW-0418">Kinase</keyword>